<name>A0A2J6NL87_9LACO</name>
<sequence>MAKEVTKRVSLVELFYDLVFVYMVSRATEILHHVQNGIVNLPTLAIFALVMIIFINSWMVQMVFTNRYGKSSITNIIFSFVDMAIILYMSNTFTVTFDQHLSTFFTAAGLLSLTLCLQYLIVYWKTERQVDRQITRAFSSILAFRALTLFVGGFFPNHVGIAIALGGVIISWIAPAFTGKYTRHNPIIFSHLVERLTALIIVMFGETIINIAGYFTRSSFSPQSIMIFVTVAALFFTYIVEFDHLIEERQTNQTGNLMIYLHYFVLFGLSLITVALKFIDEPEIHPTFSVTCLYLGLTLFYVGLAISNYYNKFKVTKPIVACFVIITAIGFGISLCNPTFTLIVETVVAVTLINAIVLTGFNIRRVRD</sequence>
<dbReference type="RefSeq" id="WP_104689210.1">
    <property type="nucleotide sequence ID" value="NZ_JBKTHY010000011.1"/>
</dbReference>
<organism evidence="2 3">
    <name type="scientific">Limosilactobacillus pontis</name>
    <dbReference type="NCBI Taxonomy" id="35787"/>
    <lineage>
        <taxon>Bacteria</taxon>
        <taxon>Bacillati</taxon>
        <taxon>Bacillota</taxon>
        <taxon>Bacilli</taxon>
        <taxon>Lactobacillales</taxon>
        <taxon>Lactobacillaceae</taxon>
        <taxon>Limosilactobacillus</taxon>
    </lineage>
</organism>
<keyword evidence="1" id="KW-0472">Membrane</keyword>
<accession>A0A2J6NL87</accession>
<proteinExistence type="predicted"/>
<dbReference type="PANTHER" id="PTHR36840:SF1">
    <property type="entry name" value="BLL5714 PROTEIN"/>
    <property type="match status" value="1"/>
</dbReference>
<feature type="transmembrane region" description="Helical" evidence="1">
    <location>
        <begin position="37"/>
        <end position="60"/>
    </location>
</feature>
<keyword evidence="1" id="KW-1133">Transmembrane helix</keyword>
<evidence type="ECO:0000313" key="2">
    <source>
        <dbReference type="EMBL" id="PMB82087.1"/>
    </source>
</evidence>
<dbReference type="OrthoDB" id="9798526at2"/>
<dbReference type="Pfam" id="PF06772">
    <property type="entry name" value="LtrA"/>
    <property type="match status" value="1"/>
</dbReference>
<feature type="transmembrane region" description="Helical" evidence="1">
    <location>
        <begin position="101"/>
        <end position="122"/>
    </location>
</feature>
<comment type="caution">
    <text evidence="2">The sequence shown here is derived from an EMBL/GenBank/DDBJ whole genome shotgun (WGS) entry which is preliminary data.</text>
</comment>
<feature type="transmembrane region" description="Helical" evidence="1">
    <location>
        <begin position="9"/>
        <end position="25"/>
    </location>
</feature>
<feature type="transmembrane region" description="Helical" evidence="1">
    <location>
        <begin position="260"/>
        <end position="279"/>
    </location>
</feature>
<feature type="transmembrane region" description="Helical" evidence="1">
    <location>
        <begin position="134"/>
        <end position="155"/>
    </location>
</feature>
<feature type="transmembrane region" description="Helical" evidence="1">
    <location>
        <begin position="318"/>
        <end position="335"/>
    </location>
</feature>
<keyword evidence="1" id="KW-0812">Transmembrane</keyword>
<feature type="transmembrane region" description="Helical" evidence="1">
    <location>
        <begin position="72"/>
        <end position="89"/>
    </location>
</feature>
<evidence type="ECO:0000256" key="1">
    <source>
        <dbReference type="SAM" id="Phobius"/>
    </source>
</evidence>
<dbReference type="PANTHER" id="PTHR36840">
    <property type="entry name" value="BLL5714 PROTEIN"/>
    <property type="match status" value="1"/>
</dbReference>
<evidence type="ECO:0000313" key="3">
    <source>
        <dbReference type="Proteomes" id="UP000239920"/>
    </source>
</evidence>
<dbReference type="AlphaFoldDB" id="A0A2J6NL87"/>
<dbReference type="EMBL" id="PNFV01000010">
    <property type="protein sequence ID" value="PMB82087.1"/>
    <property type="molecule type" value="Genomic_DNA"/>
</dbReference>
<feature type="transmembrane region" description="Helical" evidence="1">
    <location>
        <begin position="285"/>
        <end position="306"/>
    </location>
</feature>
<gene>
    <name evidence="2" type="ORF">CK797_07745</name>
</gene>
<protein>
    <submittedName>
        <fullName evidence="2">Low temperature requirement protein A</fullName>
    </submittedName>
</protein>
<reference evidence="2 3" key="1">
    <citation type="submission" date="2017-09" db="EMBL/GenBank/DDBJ databases">
        <title>Bacterial strain isolated from the female urinary microbiota.</title>
        <authorList>
            <person name="Thomas-White K."/>
            <person name="Kumar N."/>
            <person name="Forster S."/>
            <person name="Putonti C."/>
            <person name="Lawley T."/>
            <person name="Wolfe A.J."/>
        </authorList>
    </citation>
    <scope>NUCLEOTIDE SEQUENCE [LARGE SCALE GENOMIC DNA]</scope>
    <source>
        <strain evidence="2 3">UMB0683</strain>
    </source>
</reference>
<dbReference type="Proteomes" id="UP000239920">
    <property type="component" value="Unassembled WGS sequence"/>
</dbReference>
<dbReference type="InterPro" id="IPR010640">
    <property type="entry name" value="Low_temperature_requirement_A"/>
</dbReference>
<feature type="transmembrane region" description="Helical" evidence="1">
    <location>
        <begin position="161"/>
        <end position="181"/>
    </location>
</feature>
<feature type="transmembrane region" description="Helical" evidence="1">
    <location>
        <begin position="341"/>
        <end position="363"/>
    </location>
</feature>
<feature type="transmembrane region" description="Helical" evidence="1">
    <location>
        <begin position="193"/>
        <end position="215"/>
    </location>
</feature>
<feature type="transmembrane region" description="Helical" evidence="1">
    <location>
        <begin position="221"/>
        <end position="240"/>
    </location>
</feature>